<name>A0A9X7FF46_9BIFI</name>
<evidence type="ECO:0000313" key="1">
    <source>
        <dbReference type="EMBL" id="PMC55030.1"/>
    </source>
</evidence>
<organism evidence="1 2">
    <name type="scientific">Gardnerella swidsinskii</name>
    <dbReference type="NCBI Taxonomy" id="2792979"/>
    <lineage>
        <taxon>Bacteria</taxon>
        <taxon>Bacillati</taxon>
        <taxon>Actinomycetota</taxon>
        <taxon>Actinomycetes</taxon>
        <taxon>Bifidobacteriales</taxon>
        <taxon>Bifidobacteriaceae</taxon>
        <taxon>Gardnerella</taxon>
    </lineage>
</organism>
<dbReference type="AlphaFoldDB" id="A0A9X7FF46"/>
<dbReference type="InterPro" id="IPR013321">
    <property type="entry name" value="Arc_rbn_hlx_hlx"/>
</dbReference>
<dbReference type="Proteomes" id="UP000235293">
    <property type="component" value="Unassembled WGS sequence"/>
</dbReference>
<dbReference type="RefSeq" id="WP_012913936.1">
    <property type="nucleotide sequence ID" value="NZ_JBLLPM010000001.1"/>
</dbReference>
<dbReference type="GO" id="GO:0006355">
    <property type="term" value="P:regulation of DNA-templated transcription"/>
    <property type="evidence" value="ECO:0007669"/>
    <property type="project" value="InterPro"/>
</dbReference>
<gene>
    <name evidence="1" type="ORF">CJ213_02635</name>
</gene>
<accession>A0A9X7FF46</accession>
<protein>
    <submittedName>
        <fullName evidence="1">Antitoxin</fullName>
    </submittedName>
</protein>
<reference evidence="1 2" key="1">
    <citation type="submission" date="2017-09" db="EMBL/GenBank/DDBJ databases">
        <title>Bacterial strain isolated from the female urinary microbiota.</title>
        <authorList>
            <person name="Thomas-White K."/>
            <person name="Kumar N."/>
            <person name="Forster S."/>
            <person name="Putonti C."/>
            <person name="Lawley T."/>
            <person name="Wolfe A.J."/>
        </authorList>
    </citation>
    <scope>NUCLEOTIDE SEQUENCE [LARGE SCALE GENOMIC DNA]</scope>
    <source>
        <strain evidence="1 2">UMB0411</strain>
    </source>
</reference>
<dbReference type="Gene3D" id="1.10.1220.10">
    <property type="entry name" value="Met repressor-like"/>
    <property type="match status" value="1"/>
</dbReference>
<proteinExistence type="predicted"/>
<dbReference type="NCBIfam" id="NF047399">
    <property type="entry name" value="BrnA_antitoxin_add"/>
    <property type="match status" value="1"/>
</dbReference>
<dbReference type="EMBL" id="PNGY01000001">
    <property type="protein sequence ID" value="PMC55030.1"/>
    <property type="molecule type" value="Genomic_DNA"/>
</dbReference>
<comment type="caution">
    <text evidence="1">The sequence shown here is derived from an EMBL/GenBank/DDBJ whole genome shotgun (WGS) entry which is preliminary data.</text>
</comment>
<evidence type="ECO:0000313" key="2">
    <source>
        <dbReference type="Proteomes" id="UP000235293"/>
    </source>
</evidence>
<sequence length="87" mass="10106">MKSTTTNKEISDKELDKKFDNGEDVLEYFDLEHPTIEHNSNVQKRVTFTMPEWIIEKLDKRAKILAISRNAVVNTLIAEKLESSKQN</sequence>